<dbReference type="Pfam" id="PF13376">
    <property type="entry name" value="OmdA"/>
    <property type="match status" value="1"/>
</dbReference>
<dbReference type="InterPro" id="IPR015018">
    <property type="entry name" value="DUF1905"/>
</dbReference>
<keyword evidence="3" id="KW-1185">Reference proteome</keyword>
<gene>
    <name evidence="2" type="ORF">J0A65_24665</name>
</gene>
<name>A0ABS3D3V6_9ALTE</name>
<feature type="compositionally biased region" description="Basic and acidic residues" evidence="1">
    <location>
        <begin position="16"/>
        <end position="29"/>
    </location>
</feature>
<dbReference type="Proteomes" id="UP000663992">
    <property type="component" value="Unassembled WGS sequence"/>
</dbReference>
<dbReference type="InterPro" id="IPR037079">
    <property type="entry name" value="AF2212/PG0164-like_sf"/>
</dbReference>
<reference evidence="2 3" key="1">
    <citation type="submission" date="2021-03" db="EMBL/GenBank/DDBJ databases">
        <title>novel species isolated from a fishpond in China.</title>
        <authorList>
            <person name="Lu H."/>
            <person name="Cai Z."/>
        </authorList>
    </citation>
    <scope>NUCLEOTIDE SEQUENCE [LARGE SCALE GENOMIC DNA]</scope>
    <source>
        <strain evidence="2 3">Y57</strain>
    </source>
</reference>
<protein>
    <submittedName>
        <fullName evidence="2">DUF1905 domain-containing protein</fullName>
    </submittedName>
</protein>
<feature type="compositionally biased region" description="Polar residues" evidence="1">
    <location>
        <begin position="1"/>
        <end position="10"/>
    </location>
</feature>
<evidence type="ECO:0000313" key="3">
    <source>
        <dbReference type="Proteomes" id="UP000663992"/>
    </source>
</evidence>
<sequence>MRYNLQTLQRLATDGEPEKDFQHDPEGHPSKPPAACAPLRVHPWPGVLNGGFAVTTADVKCRFEARLLRPAKPAGDRSWTFVVLPREASEQLPRRGRTTVAGKLNGHPFQATLEPDGQLSHWLQVSSTLQEAAGAAAGDVVTLELAPVASEPEPEIPADLQAALAAIPRACEVWNATTTIARVDWIHWITSAKQLKT</sequence>
<accession>A0ABS3D3V6</accession>
<dbReference type="EMBL" id="JAFKCS010000378">
    <property type="protein sequence ID" value="MBN7823081.1"/>
    <property type="molecule type" value="Genomic_DNA"/>
</dbReference>
<dbReference type="Pfam" id="PF08922">
    <property type="entry name" value="DUF1905"/>
    <property type="match status" value="1"/>
</dbReference>
<dbReference type="Gene3D" id="2.40.30.100">
    <property type="entry name" value="AF2212/PG0164-like"/>
    <property type="match status" value="1"/>
</dbReference>
<feature type="non-terminal residue" evidence="2">
    <location>
        <position position="197"/>
    </location>
</feature>
<dbReference type="SUPFAM" id="SSF141694">
    <property type="entry name" value="AF2212/PG0164-like"/>
    <property type="match status" value="1"/>
</dbReference>
<evidence type="ECO:0000313" key="2">
    <source>
        <dbReference type="EMBL" id="MBN7823081.1"/>
    </source>
</evidence>
<evidence type="ECO:0000256" key="1">
    <source>
        <dbReference type="SAM" id="MobiDB-lite"/>
    </source>
</evidence>
<comment type="caution">
    <text evidence="2">The sequence shown here is derived from an EMBL/GenBank/DDBJ whole genome shotgun (WGS) entry which is preliminary data.</text>
</comment>
<feature type="region of interest" description="Disordered" evidence="1">
    <location>
        <begin position="1"/>
        <end position="33"/>
    </location>
</feature>
<proteinExistence type="predicted"/>
<organism evidence="2 3">
    <name type="scientific">Bowmanella yangjiangensis</name>
    <dbReference type="NCBI Taxonomy" id="2811230"/>
    <lineage>
        <taxon>Bacteria</taxon>
        <taxon>Pseudomonadati</taxon>
        <taxon>Pseudomonadota</taxon>
        <taxon>Gammaproteobacteria</taxon>
        <taxon>Alteromonadales</taxon>
        <taxon>Alteromonadaceae</taxon>
        <taxon>Bowmanella</taxon>
    </lineage>
</organism>